<organism evidence="1 2">
    <name type="scientific">Haloarcula taiwanensis</name>
    <dbReference type="NCBI Taxonomy" id="1932004"/>
    <lineage>
        <taxon>Archaea</taxon>
        <taxon>Methanobacteriati</taxon>
        <taxon>Methanobacteriota</taxon>
        <taxon>Stenosarchaea group</taxon>
        <taxon>Halobacteria</taxon>
        <taxon>Halobacteriales</taxon>
        <taxon>Haloarculaceae</taxon>
        <taxon>Haloarcula</taxon>
    </lineage>
</organism>
<dbReference type="KEGG" id="hta:BVU17_18255"/>
<proteinExistence type="predicted"/>
<keyword evidence="2" id="KW-1185">Reference proteome</keyword>
<keyword evidence="1" id="KW-0614">Plasmid</keyword>
<dbReference type="Proteomes" id="UP000242917">
    <property type="component" value="Plasmid pNYT2"/>
</dbReference>
<geneLocation type="plasmid" evidence="1 2">
    <name>pNYT2</name>
</geneLocation>
<evidence type="ECO:0000313" key="1">
    <source>
        <dbReference type="EMBL" id="AUG49526.1"/>
    </source>
</evidence>
<evidence type="ECO:0000313" key="2">
    <source>
        <dbReference type="Proteomes" id="UP000242917"/>
    </source>
</evidence>
<dbReference type="OrthoDB" id="221412at2157"/>
<dbReference type="EMBL" id="CP019157">
    <property type="protein sequence ID" value="AUG49526.1"/>
    <property type="molecule type" value="Genomic_DNA"/>
</dbReference>
<gene>
    <name evidence="1" type="ORF">BVU17_18255</name>
</gene>
<reference evidence="1 2" key="1">
    <citation type="submission" date="2017-01" db="EMBL/GenBank/DDBJ databases">
        <title>A Red Light-Sensitive Sensory Rhodopsin I From Haloarcula taiwanensis, A New Haloarchaeon Isolated From Taiwan.</title>
        <authorList>
            <person name="Yang C.-S."/>
            <person name="Han Y.-A."/>
            <person name="Chen P.-C."/>
            <person name="Ng W.V."/>
            <person name="Chen T.-W."/>
        </authorList>
    </citation>
    <scope>NUCLEOTIDE SEQUENCE [LARGE SCALE GENOMIC DNA]</scope>
    <source>
        <strain evidence="1 2">Taiwanensis</strain>
        <plasmid evidence="1 2">pNYT2</plasmid>
    </source>
</reference>
<protein>
    <submittedName>
        <fullName evidence="1">Uncharacterized protein</fullName>
    </submittedName>
</protein>
<accession>A0A2H5A455</accession>
<dbReference type="AlphaFoldDB" id="A0A2H5A455"/>
<sequence length="99" mass="10599">MTAQPSVGEIVAITTTDSEPLLLVCHCHEGYATGVLLADLATETLHRLRASEPDTATRQQLAQAIGRTDELMSFTVPTTDCALVERDSSRPGPFEGEDA</sequence>
<name>A0A2H5A455_9EURY</name>